<feature type="region of interest" description="Disordered" evidence="1">
    <location>
        <begin position="187"/>
        <end position="225"/>
    </location>
</feature>
<organism evidence="2 3">
    <name type="scientific">Rubroshorea leprosula</name>
    <dbReference type="NCBI Taxonomy" id="152421"/>
    <lineage>
        <taxon>Eukaryota</taxon>
        <taxon>Viridiplantae</taxon>
        <taxon>Streptophyta</taxon>
        <taxon>Embryophyta</taxon>
        <taxon>Tracheophyta</taxon>
        <taxon>Spermatophyta</taxon>
        <taxon>Magnoliopsida</taxon>
        <taxon>eudicotyledons</taxon>
        <taxon>Gunneridae</taxon>
        <taxon>Pentapetalae</taxon>
        <taxon>rosids</taxon>
        <taxon>malvids</taxon>
        <taxon>Malvales</taxon>
        <taxon>Dipterocarpaceae</taxon>
        <taxon>Rubroshorea</taxon>
    </lineage>
</organism>
<dbReference type="Proteomes" id="UP001054252">
    <property type="component" value="Unassembled WGS sequence"/>
</dbReference>
<name>A0AAV5IP62_9ROSI</name>
<evidence type="ECO:0000313" key="2">
    <source>
        <dbReference type="EMBL" id="GKU99707.1"/>
    </source>
</evidence>
<dbReference type="AlphaFoldDB" id="A0AAV5IP62"/>
<proteinExistence type="predicted"/>
<evidence type="ECO:0000256" key="1">
    <source>
        <dbReference type="SAM" id="MobiDB-lite"/>
    </source>
</evidence>
<reference evidence="2 3" key="1">
    <citation type="journal article" date="2021" name="Commun. Biol.">
        <title>The genome of Shorea leprosula (Dipterocarpaceae) highlights the ecological relevance of drought in aseasonal tropical rainforests.</title>
        <authorList>
            <person name="Ng K.K.S."/>
            <person name="Kobayashi M.J."/>
            <person name="Fawcett J.A."/>
            <person name="Hatakeyama M."/>
            <person name="Paape T."/>
            <person name="Ng C.H."/>
            <person name="Ang C.C."/>
            <person name="Tnah L.H."/>
            <person name="Lee C.T."/>
            <person name="Nishiyama T."/>
            <person name="Sese J."/>
            <person name="O'Brien M.J."/>
            <person name="Copetti D."/>
            <person name="Mohd Noor M.I."/>
            <person name="Ong R.C."/>
            <person name="Putra M."/>
            <person name="Sireger I.Z."/>
            <person name="Indrioko S."/>
            <person name="Kosugi Y."/>
            <person name="Izuno A."/>
            <person name="Isagi Y."/>
            <person name="Lee S.L."/>
            <person name="Shimizu K.K."/>
        </authorList>
    </citation>
    <scope>NUCLEOTIDE SEQUENCE [LARGE SCALE GENOMIC DNA]</scope>
    <source>
        <strain evidence="2">214</strain>
    </source>
</reference>
<protein>
    <submittedName>
        <fullName evidence="2">Uncharacterized protein</fullName>
    </submittedName>
</protein>
<comment type="caution">
    <text evidence="2">The sequence shown here is derived from an EMBL/GenBank/DDBJ whole genome shotgun (WGS) entry which is preliminary data.</text>
</comment>
<sequence length="225" mass="24752">MNKKNLNAAKIEEPPAHMTRAQSEALRVVGGNGICFSSKPSFKQDHKRVVRVKSKRAASDKRKSSATATLGLLHKRRAVLKDIVNISTQSLSMDCINSSRSKIQTNQQSRRGVNNNSEITANVSMLSLSVEDVKARLVEELSRVKMVEAQEIKFSVMMEDTELVGLLCHSSRECAVVDAMPPIKAPKVPTGIDSHQKKKENEASRNFPDIVDIDSDLKGPQGCSL</sequence>
<keyword evidence="3" id="KW-1185">Reference proteome</keyword>
<accession>A0AAV5IP62</accession>
<dbReference type="EMBL" id="BPVZ01000014">
    <property type="protein sequence ID" value="GKU99707.1"/>
    <property type="molecule type" value="Genomic_DNA"/>
</dbReference>
<gene>
    <name evidence="2" type="ORF">SLEP1_g12510</name>
</gene>
<evidence type="ECO:0000313" key="3">
    <source>
        <dbReference type="Proteomes" id="UP001054252"/>
    </source>
</evidence>